<dbReference type="Proteomes" id="UP000290407">
    <property type="component" value="Unassembled WGS sequence"/>
</dbReference>
<gene>
    <name evidence="1" type="ORF">EQG79_19395</name>
</gene>
<comment type="caution">
    <text evidence="1">The sequence shown here is derived from an EMBL/GenBank/DDBJ whole genome shotgun (WGS) entry which is preliminary data.</text>
</comment>
<dbReference type="RefSeq" id="WP_077919495.1">
    <property type="nucleotide sequence ID" value="NZ_SBLB01000005.1"/>
</dbReference>
<proteinExistence type="predicted"/>
<reference evidence="1 2" key="1">
    <citation type="submission" date="2019-01" db="EMBL/GenBank/DDBJ databases">
        <title>Spirosoma flava sp. nov., a propanil-degrading bacterium isolated from herbicide-contaminated soil.</title>
        <authorList>
            <person name="Zhang L."/>
            <person name="Jiang J.-D."/>
        </authorList>
    </citation>
    <scope>NUCLEOTIDE SEQUENCE [LARGE SCALE GENOMIC DNA]</scope>
    <source>
        <strain evidence="1 2">TY50</strain>
    </source>
</reference>
<dbReference type="EMBL" id="SBLB01000005">
    <property type="protein sequence ID" value="RYC68518.1"/>
    <property type="molecule type" value="Genomic_DNA"/>
</dbReference>
<sequence>MKKQGWRNGKKYALPGLFLFGFWLTTTAQPLTRDQLTGQWIGVHAELNNASLCPLSTYLDLRSDGSFYLGMVDGKAPPKVMTWAMKAGQLRLDVLTYALDLISLTNDVLRIGQDSPMLFRRFQEIAVDSTAAFQTLNGRVWETDSLRLSLFANGKLLWENCQTYEQTVHCWQLARYGTAVFLVTRGNAHTCEGDYKPLWQLTQSGKQQFRAIGWNGQAVATETFRLVRPLKLSEMPPANEFQRCANCFDGSRYSVAEPFLRRYQPMLYDIRKAFEQYYKPVVASGQSGLVQIQFAVDCDGRMGRFLVKGFDNDYQAKSFDPQLVAQLLTICRQKLPAGWRRDPLTDQQQSDIDVLLNVRLSNGTITDVFL</sequence>
<dbReference type="AlphaFoldDB" id="A0A4V1RVZ8"/>
<keyword evidence="2" id="KW-1185">Reference proteome</keyword>
<evidence type="ECO:0000313" key="2">
    <source>
        <dbReference type="Proteomes" id="UP000290407"/>
    </source>
</evidence>
<accession>A0A4V1RVZ8</accession>
<organism evidence="1 2">
    <name type="scientific">Spirosoma sordidisoli</name>
    <dbReference type="NCBI Taxonomy" id="2502893"/>
    <lineage>
        <taxon>Bacteria</taxon>
        <taxon>Pseudomonadati</taxon>
        <taxon>Bacteroidota</taxon>
        <taxon>Cytophagia</taxon>
        <taxon>Cytophagales</taxon>
        <taxon>Cytophagaceae</taxon>
        <taxon>Spirosoma</taxon>
    </lineage>
</organism>
<evidence type="ECO:0000313" key="1">
    <source>
        <dbReference type="EMBL" id="RYC68518.1"/>
    </source>
</evidence>
<name>A0A4V1RVZ8_9BACT</name>
<protein>
    <submittedName>
        <fullName evidence="1">Uncharacterized protein</fullName>
    </submittedName>
</protein>